<dbReference type="EnsemblMetazoa" id="G31164.2">
    <property type="protein sequence ID" value="G31164.2:cds"/>
    <property type="gene ID" value="G31164"/>
</dbReference>
<feature type="chain" id="PRO_5036464612" description="Ig-like domain-containing protein" evidence="2">
    <location>
        <begin position="26"/>
        <end position="425"/>
    </location>
</feature>
<protein>
    <recommendedName>
        <fullName evidence="5">Ig-like domain-containing protein</fullName>
    </recommendedName>
</protein>
<dbReference type="Proteomes" id="UP000005408">
    <property type="component" value="Unassembled WGS sequence"/>
</dbReference>
<evidence type="ECO:0008006" key="5">
    <source>
        <dbReference type="Google" id="ProtNLM"/>
    </source>
</evidence>
<feature type="coiled-coil region" evidence="1">
    <location>
        <begin position="258"/>
        <end position="285"/>
    </location>
</feature>
<keyword evidence="4" id="KW-1185">Reference proteome</keyword>
<feature type="signal peptide" evidence="2">
    <location>
        <begin position="1"/>
        <end position="25"/>
    </location>
</feature>
<proteinExistence type="predicted"/>
<evidence type="ECO:0000313" key="3">
    <source>
        <dbReference type="EnsemblMetazoa" id="G31164.2:cds"/>
    </source>
</evidence>
<evidence type="ECO:0000256" key="1">
    <source>
        <dbReference type="SAM" id="Coils"/>
    </source>
</evidence>
<keyword evidence="1" id="KW-0175">Coiled coil</keyword>
<keyword evidence="2" id="KW-0732">Signal</keyword>
<sequence length="425" mass="48244">MEQSPMAYVRPTLLLSAFVVMFSAAQPIYHTQNECYSKDFENVYQILKEFREDIDGLKQSIKQMQNRKQGLVIVEMRPMILYAKFDDTITFLCSIHHRGYEWFAVNIFQQNTSGSVSVLNVSRDGKVESKNARISGSMTVSDDIINVTVSFDVSRGTGVCELNKTYSCNIQLVDPSISSKVANTTLVLETPPLNLTVETMPDGYEYNSNIAMEQSLMAYVRPTLLLSAFVVMFVAAQPIYHTQNECYSKDFENVYQILKEFRRNIDELKHSIKQMQNRKQELVVVEMRPMILYARFDDTIELMCSIQYRGHEWLAVNIFQQNTSGSFFFFNVSRDGKVESKTAGINGSMTVSDDIINVNVSFDVSREMGVCELNQTYSCNIQLVDTSISSKFANTTIVLEISAVVLCDLYELSLGLEEVINIAPL</sequence>
<reference evidence="3" key="1">
    <citation type="submission" date="2022-08" db="UniProtKB">
        <authorList>
            <consortium name="EnsemblMetazoa"/>
        </authorList>
    </citation>
    <scope>IDENTIFICATION</scope>
    <source>
        <strain evidence="3">05x7-T-G4-1.051#20</strain>
    </source>
</reference>
<evidence type="ECO:0000256" key="2">
    <source>
        <dbReference type="SAM" id="SignalP"/>
    </source>
</evidence>
<organism evidence="3 4">
    <name type="scientific">Magallana gigas</name>
    <name type="common">Pacific oyster</name>
    <name type="synonym">Crassostrea gigas</name>
    <dbReference type="NCBI Taxonomy" id="29159"/>
    <lineage>
        <taxon>Eukaryota</taxon>
        <taxon>Metazoa</taxon>
        <taxon>Spiralia</taxon>
        <taxon>Lophotrochozoa</taxon>
        <taxon>Mollusca</taxon>
        <taxon>Bivalvia</taxon>
        <taxon>Autobranchia</taxon>
        <taxon>Pteriomorphia</taxon>
        <taxon>Ostreida</taxon>
        <taxon>Ostreoidea</taxon>
        <taxon>Ostreidae</taxon>
        <taxon>Magallana</taxon>
    </lineage>
</organism>
<evidence type="ECO:0000313" key="4">
    <source>
        <dbReference type="Proteomes" id="UP000005408"/>
    </source>
</evidence>
<name>A0A8W8M4Q4_MAGGI</name>
<dbReference type="AlphaFoldDB" id="A0A8W8M4Q4"/>
<accession>A0A8W8M4Q4</accession>